<name>A0A183MPL7_9TREM</name>
<dbReference type="AlphaFoldDB" id="A0A183MPL7"/>
<feature type="compositionally biased region" description="Polar residues" evidence="1">
    <location>
        <begin position="11"/>
        <end position="25"/>
    </location>
</feature>
<dbReference type="Proteomes" id="UP000277204">
    <property type="component" value="Unassembled WGS sequence"/>
</dbReference>
<organism evidence="2 3">
    <name type="scientific">Schistosoma margrebowiei</name>
    <dbReference type="NCBI Taxonomy" id="48269"/>
    <lineage>
        <taxon>Eukaryota</taxon>
        <taxon>Metazoa</taxon>
        <taxon>Spiralia</taxon>
        <taxon>Lophotrochozoa</taxon>
        <taxon>Platyhelminthes</taxon>
        <taxon>Trematoda</taxon>
        <taxon>Digenea</taxon>
        <taxon>Strigeidida</taxon>
        <taxon>Schistosomatoidea</taxon>
        <taxon>Schistosomatidae</taxon>
        <taxon>Schistosoma</taxon>
    </lineage>
</organism>
<reference evidence="2 3" key="1">
    <citation type="submission" date="2018-11" db="EMBL/GenBank/DDBJ databases">
        <authorList>
            <consortium name="Pathogen Informatics"/>
        </authorList>
    </citation>
    <scope>NUCLEOTIDE SEQUENCE [LARGE SCALE GENOMIC DNA]</scope>
    <source>
        <strain evidence="2 3">Zambia</strain>
    </source>
</reference>
<accession>A0A183MPL7</accession>
<evidence type="ECO:0000256" key="1">
    <source>
        <dbReference type="SAM" id="MobiDB-lite"/>
    </source>
</evidence>
<gene>
    <name evidence="2" type="ORF">SMRZ_LOCUS17992</name>
</gene>
<evidence type="ECO:0000313" key="2">
    <source>
        <dbReference type="EMBL" id="VDP26051.1"/>
    </source>
</evidence>
<evidence type="ECO:0000313" key="3">
    <source>
        <dbReference type="Proteomes" id="UP000277204"/>
    </source>
</evidence>
<sequence length="99" mass="10647">MDSARRFGLHTSPSFSMPYTPTNAGEDSVAAASASVGLNTHKGKTKILKYGTENNTITRDGEALEEVETSTYLGSNIDELGGFDMDMKTSFSKEEAAFL</sequence>
<feature type="region of interest" description="Disordered" evidence="1">
    <location>
        <begin position="1"/>
        <end position="25"/>
    </location>
</feature>
<proteinExistence type="predicted"/>
<protein>
    <submittedName>
        <fullName evidence="2">Uncharacterized protein</fullName>
    </submittedName>
</protein>
<keyword evidence="3" id="KW-1185">Reference proteome</keyword>
<dbReference type="EMBL" id="UZAI01017519">
    <property type="protein sequence ID" value="VDP26051.1"/>
    <property type="molecule type" value="Genomic_DNA"/>
</dbReference>